<reference evidence="4" key="1">
    <citation type="journal article" date="2016" name="Environ. Microbiol.">
        <title>The complete genome of a viable archaeum isolated from 123-million-year-old rock salt.</title>
        <authorList>
            <person name="Jaakkola S.T."/>
            <person name="Pfeiffer F."/>
            <person name="Ravantti J.J."/>
            <person name="Guo Q."/>
            <person name="Liu Y."/>
            <person name="Chen X."/>
            <person name="Ma H."/>
            <person name="Yang C."/>
            <person name="Oksanen H.M."/>
            <person name="Bamford D.H."/>
        </authorList>
    </citation>
    <scope>NUCLEOTIDE SEQUENCE</scope>
    <source>
        <strain evidence="4">JI20-1</strain>
    </source>
</reference>
<dbReference type="Pfam" id="PF23442">
    <property type="entry name" value="DUF7125"/>
    <property type="match status" value="1"/>
</dbReference>
<protein>
    <recommendedName>
        <fullName evidence="5">KaiC domain protein</fullName>
    </recommendedName>
</protein>
<keyword evidence="2" id="KW-0067">ATP-binding</keyword>
<sequence>MRERLSTGVDVLDRELGGGVPAGTVVAYEAPPASQGELLLYELTRPRPTLYLTTNRTEQAVKDAFEATDAPTGDPEVGYIPGADAIENARRAFRSVPPESTVIIDPADALERADRGRYENFVNELGNHMRNVGGIAVLHCLDTDHDPELRGTTEHMADVVFKLRVEENNDEVETRLTVPKFRGGNALDSSIKLNLGERVQVDTSRDIA</sequence>
<proteinExistence type="predicted"/>
<dbReference type="EMBL" id="LN831302">
    <property type="protein sequence ID" value="CQH57833.1"/>
    <property type="molecule type" value="Genomic_DNA"/>
</dbReference>
<evidence type="ECO:0000256" key="1">
    <source>
        <dbReference type="ARBA" id="ARBA00022741"/>
    </source>
</evidence>
<dbReference type="KEGG" id="hhb:Hhub_2611"/>
<organism evidence="3 4">
    <name type="scientific">Halobacterium hubeiense</name>
    <dbReference type="NCBI Taxonomy" id="1407499"/>
    <lineage>
        <taxon>Archaea</taxon>
        <taxon>Methanobacteriati</taxon>
        <taxon>Methanobacteriota</taxon>
        <taxon>Stenosarchaea group</taxon>
        <taxon>Halobacteria</taxon>
        <taxon>Halobacteriales</taxon>
        <taxon>Halobacteriaceae</taxon>
        <taxon>Halobacterium</taxon>
    </lineage>
</organism>
<dbReference type="PANTHER" id="PTHR43637">
    <property type="entry name" value="UPF0273 PROTEIN TM_0370"/>
    <property type="match status" value="1"/>
</dbReference>
<dbReference type="Gene3D" id="3.40.50.300">
    <property type="entry name" value="P-loop containing nucleotide triphosphate hydrolases"/>
    <property type="match status" value="1"/>
</dbReference>
<dbReference type="OrthoDB" id="49711at2157"/>
<keyword evidence="1" id="KW-0547">Nucleotide-binding</keyword>
<keyword evidence="4" id="KW-1185">Reference proteome</keyword>
<evidence type="ECO:0000313" key="3">
    <source>
        <dbReference type="EMBL" id="CQH57833.1"/>
    </source>
</evidence>
<dbReference type="PANTHER" id="PTHR43637:SF3">
    <property type="entry name" value="FLAGELLA-RELATED PROTEIN H-RELATED"/>
    <property type="match status" value="1"/>
</dbReference>
<dbReference type="AlphaFoldDB" id="A0A0U5CYP5"/>
<evidence type="ECO:0000256" key="2">
    <source>
        <dbReference type="ARBA" id="ARBA00022840"/>
    </source>
</evidence>
<dbReference type="GO" id="GO:0005524">
    <property type="term" value="F:ATP binding"/>
    <property type="evidence" value="ECO:0007669"/>
    <property type="project" value="UniProtKB-KW"/>
</dbReference>
<gene>
    <name evidence="3" type="ORF">HHUB_2611</name>
</gene>
<dbReference type="SUPFAM" id="SSF52540">
    <property type="entry name" value="P-loop containing nucleoside triphosphate hydrolases"/>
    <property type="match status" value="1"/>
</dbReference>
<dbReference type="InterPro" id="IPR027417">
    <property type="entry name" value="P-loop_NTPase"/>
</dbReference>
<dbReference type="STRING" id="1407499.HHUB_2611"/>
<dbReference type="InterPro" id="IPR055549">
    <property type="entry name" value="DUF7125"/>
</dbReference>
<name>A0A0U5CYP5_9EURY</name>
<evidence type="ECO:0008006" key="5">
    <source>
        <dbReference type="Google" id="ProtNLM"/>
    </source>
</evidence>
<dbReference type="Proteomes" id="UP000066737">
    <property type="component" value="Chromosome I"/>
</dbReference>
<dbReference type="RefSeq" id="WP_059057043.1">
    <property type="nucleotide sequence ID" value="NZ_CEML01000001.1"/>
</dbReference>
<evidence type="ECO:0000313" key="4">
    <source>
        <dbReference type="Proteomes" id="UP000066737"/>
    </source>
</evidence>
<dbReference type="GeneID" id="91110065"/>
<accession>A0A0U5CYP5</accession>